<dbReference type="Gene3D" id="1.25.40.10">
    <property type="entry name" value="Tetratricopeptide repeat domain"/>
    <property type="match status" value="5"/>
</dbReference>
<evidence type="ECO:0000313" key="4">
    <source>
        <dbReference type="Proteomes" id="UP000603453"/>
    </source>
</evidence>
<organism evidence="3 4">
    <name type="scientific">Mucor saturninus</name>
    <dbReference type="NCBI Taxonomy" id="64648"/>
    <lineage>
        <taxon>Eukaryota</taxon>
        <taxon>Fungi</taxon>
        <taxon>Fungi incertae sedis</taxon>
        <taxon>Mucoromycota</taxon>
        <taxon>Mucoromycotina</taxon>
        <taxon>Mucoromycetes</taxon>
        <taxon>Mucorales</taxon>
        <taxon>Mucorineae</taxon>
        <taxon>Mucoraceae</taxon>
        <taxon>Mucor</taxon>
    </lineage>
</organism>
<evidence type="ECO:0000256" key="1">
    <source>
        <dbReference type="ARBA" id="ARBA00038101"/>
    </source>
</evidence>
<dbReference type="PANTHER" id="PTHR11102">
    <property type="entry name" value="SEL-1-LIKE PROTEIN"/>
    <property type="match status" value="1"/>
</dbReference>
<protein>
    <recommendedName>
        <fullName evidence="5">HCP-like protein</fullName>
    </recommendedName>
</protein>
<dbReference type="InterPro" id="IPR011990">
    <property type="entry name" value="TPR-like_helical_dom_sf"/>
</dbReference>
<dbReference type="EMBL" id="JAEPRD010000069">
    <property type="protein sequence ID" value="KAG2201669.1"/>
    <property type="molecule type" value="Genomic_DNA"/>
</dbReference>
<dbReference type="InterPro" id="IPR019734">
    <property type="entry name" value="TPR_rpt"/>
</dbReference>
<proteinExistence type="inferred from homology"/>
<dbReference type="PANTHER" id="PTHR11102:SF160">
    <property type="entry name" value="ERAD-ASSOCIATED E3 UBIQUITIN-PROTEIN LIGASE COMPONENT HRD3"/>
    <property type="match status" value="1"/>
</dbReference>
<evidence type="ECO:0000313" key="3">
    <source>
        <dbReference type="EMBL" id="KAG2201669.1"/>
    </source>
</evidence>
<comment type="similarity">
    <text evidence="1">Belongs to the sel-1 family.</text>
</comment>
<dbReference type="SUPFAM" id="SSF81901">
    <property type="entry name" value="HCP-like"/>
    <property type="match status" value="5"/>
</dbReference>
<dbReference type="Pfam" id="PF08238">
    <property type="entry name" value="Sel1"/>
    <property type="match status" value="13"/>
</dbReference>
<accession>A0A8H7V523</accession>
<reference evidence="3" key="1">
    <citation type="submission" date="2020-12" db="EMBL/GenBank/DDBJ databases">
        <title>Metabolic potential, ecology and presence of endohyphal bacteria is reflected in genomic diversity of Mucoromycotina.</title>
        <authorList>
            <person name="Muszewska A."/>
            <person name="Okrasinska A."/>
            <person name="Steczkiewicz K."/>
            <person name="Drgas O."/>
            <person name="Orlowska M."/>
            <person name="Perlinska-Lenart U."/>
            <person name="Aleksandrzak-Piekarczyk T."/>
            <person name="Szatraj K."/>
            <person name="Zielenkiewicz U."/>
            <person name="Pilsyk S."/>
            <person name="Malc E."/>
            <person name="Mieczkowski P."/>
            <person name="Kruszewska J.S."/>
            <person name="Biernat P."/>
            <person name="Pawlowska J."/>
        </authorList>
    </citation>
    <scope>NUCLEOTIDE SEQUENCE</scope>
    <source>
        <strain evidence="3">WA0000017839</strain>
    </source>
</reference>
<dbReference type="SMART" id="SM00028">
    <property type="entry name" value="TPR"/>
    <property type="match status" value="4"/>
</dbReference>
<name>A0A8H7V523_9FUNG</name>
<evidence type="ECO:0000256" key="2">
    <source>
        <dbReference type="SAM" id="MobiDB-lite"/>
    </source>
</evidence>
<dbReference type="Proteomes" id="UP000603453">
    <property type="component" value="Unassembled WGS sequence"/>
</dbReference>
<gene>
    <name evidence="3" type="ORF">INT47_003895</name>
</gene>
<sequence>MAKGIFARLFGGIGKNNNKQRQEQPIKRARIESTRAPTPPPKSQLPQQQRQRQPASNVIIPTKPQQPITYNEDNSDYLFSDIKDKLTDMNSFINTQGNNDIGLHLRNLNNLKDRVSYTEAITNDEFSTLSSSTSSSLSLQDALFSHFSNTDTQSEISIYSNDYKIIVESQQQESSSSSHYDSNESLFDRRFSVSDTNSTRSLTFHTLPNSTNVLVSQKNEMLYFEKQFSDMYIDGLRLLSKNTPEHSPAHALTLFQHIANNGHQNYRNLNDRTKLLVSFAQYRAGRMLCECVFDYDKESSSPYHSSDDDKNKKHGLLYLDESSKNGNARASFILGFYAERQGDIDQACQFYYQAAMLGLLPAKVAFGNLILFSPNGVSGFKTRDAINMLENAATMGHSVASLSLALYYEKVGRLSLAIKYCQKVQISQSSPIYCISCYQMSVIYLKAGPNFAATAFRYMGAAAKATFYENGQRGSRFTTPLRQLGVLSLMGIGTPRNPVEAYSFIQEAAEMGDIPARVILGQMYWMGLGVSPNLSEAMNIFASLPDNIAAKLSRGLLIRKENPSHAYLEFQRVIHHHCTAFDEEHWNVAAIKNEARVRVAVWEYNGIGGAQKNPKRAFYTLKKLADEFQYSGAYYWIAWAYMDGVRLEDGTEFVPIDKNQAFAYFLKGADENKADCQYYVGKMLREGHQHTGLGRENAFKFFSDAAEKDYAPALTMVGVYYFTNGPGTGGRDHEKAFFYFSAAARHNESLAIQYLADYIIKNIHNNSIDHYHIYSQLNRSAGLEKDPIAYRMLALVVNSGIDPRGTYEKNSQLNHVVYDDLLHIYKEARSEATASNTDVKFRFTLHCLWRAIKLNDHQSGHYLCDFISKMNDDDISHSIDIFENAEGPIANKMTFALGLFLKAAKNKSGALKKFIAVAKANDVTKKTGWSARLEGAQLILNEGQGKARSKLIVFDWLSEMINYNAKNLSIPFILLGKCHENEICNGCTISSATAMYENGLKYEASDKSLEIYARMRLVEIYYKSHKYADVTSQLIKVEKLFESITSVSEKNSTEAESKYYKGLLALRDGTVEGYRKTARRYLTRSSELGNILATLELGYLYGTMEGKEDLAEECFQKVDASSSTSITFKNRLTEFYVQERVQKIKTNNDYLNEINKMKLAAGITYSYYNMERQALDWFHEISDASPVARIMILYYDMKDTQLRTKQNIDQLSSLIDPFEKVVPCDYYDSMAISYAQFRLGQCYEHGHGVQIDINLASDFYNKACVFLLNNETYERLAEITKLMGSDTKTFPTFLLKAARNDTNATFKLGQYYHSEHNNGQDVDTPCKKAADYYHKSAQVGHAESCYYYAKYLIAETIKDNNMNAAARSKRAVNYLRTAANKNHAPSYYELGKLEIKAGLYEEGFEDLEEAACLNHGLAAYELGELYRNGFTGIISGEITFKISKSASEAKFWYKRATENGCMLSLIREGSFYETGELGNQNLVEARKCYMKAYESRKCPEGMAEYALGCLEETYLSVSGVFPTNRHRNKAFDWFYKSLQANNQNANFKIGSYLVNGWVIQTNAKNDELKGLEILIQEKSEGNVSAMKELAYYYEKKGNLEKAFEYWAMAGRSDDPEALEFLAKCFRQGLLGQTIDHEQSSRFESLAKEARKQAIETQRSIMGFKSDYSEERNHRSK</sequence>
<feature type="region of interest" description="Disordered" evidence="2">
    <location>
        <begin position="12"/>
        <end position="59"/>
    </location>
</feature>
<evidence type="ECO:0008006" key="5">
    <source>
        <dbReference type="Google" id="ProtNLM"/>
    </source>
</evidence>
<comment type="caution">
    <text evidence="3">The sequence shown here is derived from an EMBL/GenBank/DDBJ whole genome shotgun (WGS) entry which is preliminary data.</text>
</comment>
<feature type="compositionally biased region" description="Low complexity" evidence="2">
    <location>
        <begin position="44"/>
        <end position="54"/>
    </location>
</feature>
<dbReference type="InterPro" id="IPR006597">
    <property type="entry name" value="Sel1-like"/>
</dbReference>
<keyword evidence="4" id="KW-1185">Reference proteome</keyword>
<feature type="compositionally biased region" description="Basic and acidic residues" evidence="2">
    <location>
        <begin position="20"/>
        <end position="33"/>
    </location>
</feature>
<dbReference type="OrthoDB" id="2212001at2759"/>
<dbReference type="InterPro" id="IPR050767">
    <property type="entry name" value="Sel1_AlgK"/>
</dbReference>
<dbReference type="SMART" id="SM00671">
    <property type="entry name" value="SEL1"/>
    <property type="match status" value="15"/>
</dbReference>